<evidence type="ECO:0000313" key="1">
    <source>
        <dbReference type="EMBL" id="KRX95846.1"/>
    </source>
</evidence>
<organism evidence="1 2">
    <name type="scientific">Trichinella pseudospiralis</name>
    <name type="common">Parasitic roundworm</name>
    <dbReference type="NCBI Taxonomy" id="6337"/>
    <lineage>
        <taxon>Eukaryota</taxon>
        <taxon>Metazoa</taxon>
        <taxon>Ecdysozoa</taxon>
        <taxon>Nematoda</taxon>
        <taxon>Enoplea</taxon>
        <taxon>Dorylaimia</taxon>
        <taxon>Trichinellida</taxon>
        <taxon>Trichinellidae</taxon>
        <taxon>Trichinella</taxon>
    </lineage>
</organism>
<sequence>MIWIKLPNTKKMLVETRNNIIKRNTSTSFDPSRVTYGGIVYMKSVSADVEITTRLVISTSARQSYHLFARMCMKIFIGVLCVGFRSGSNMKIGGTVCGRGKRFGCKRVQRRYSEKADNNPVWKTMIE</sequence>
<dbReference type="Proteomes" id="UP000054815">
    <property type="component" value="Unassembled WGS sequence"/>
</dbReference>
<comment type="caution">
    <text evidence="1">The sequence shown here is derived from an EMBL/GenBank/DDBJ whole genome shotgun (WGS) entry which is preliminary data.</text>
</comment>
<name>A0A0V0Y625_TRIPS</name>
<evidence type="ECO:0000313" key="2">
    <source>
        <dbReference type="Proteomes" id="UP000054815"/>
    </source>
</evidence>
<dbReference type="AlphaFoldDB" id="A0A0V0Y625"/>
<proteinExistence type="predicted"/>
<reference evidence="1 2" key="1">
    <citation type="submission" date="2015-01" db="EMBL/GenBank/DDBJ databases">
        <title>Evolution of Trichinella species and genotypes.</title>
        <authorList>
            <person name="Korhonen P.K."/>
            <person name="Edoardo P."/>
            <person name="Giuseppe L.R."/>
            <person name="Gasser R.B."/>
        </authorList>
    </citation>
    <scope>NUCLEOTIDE SEQUENCE [LARGE SCALE GENOMIC DNA]</scope>
    <source>
        <strain evidence="1">ISS141</strain>
    </source>
</reference>
<accession>A0A0V0Y625</accession>
<gene>
    <name evidence="1" type="ORF">T4E_10595</name>
</gene>
<protein>
    <submittedName>
        <fullName evidence="1">Uncharacterized protein</fullName>
    </submittedName>
</protein>
<dbReference type="EMBL" id="JYDU01000051">
    <property type="protein sequence ID" value="KRX95846.1"/>
    <property type="molecule type" value="Genomic_DNA"/>
</dbReference>